<dbReference type="InterPro" id="IPR040096">
    <property type="entry name" value="Ric1"/>
</dbReference>
<keyword evidence="6" id="KW-1185">Reference proteome</keyword>
<accession>A0A9P7B7K0</accession>
<name>A0A9P7B7K0_RHOMI</name>
<dbReference type="SUPFAM" id="SSF82171">
    <property type="entry name" value="DPP6 N-terminal domain-like"/>
    <property type="match status" value="1"/>
</dbReference>
<reference evidence="5 6" key="1">
    <citation type="submission" date="2020-11" db="EMBL/GenBank/DDBJ databases">
        <title>Kefir isolates.</title>
        <authorList>
            <person name="Marcisauskas S."/>
            <person name="Kim Y."/>
            <person name="Blasche S."/>
        </authorList>
    </citation>
    <scope>NUCLEOTIDE SEQUENCE [LARGE SCALE GENOMIC DNA]</scope>
    <source>
        <strain evidence="5 6">KR</strain>
    </source>
</reference>
<dbReference type="GO" id="GO:0005829">
    <property type="term" value="C:cytosol"/>
    <property type="evidence" value="ECO:0007669"/>
    <property type="project" value="TreeGrafter"/>
</dbReference>
<comment type="caution">
    <text evidence="5">The sequence shown here is derived from an EMBL/GenBank/DDBJ whole genome shotgun (WGS) entry which is preliminary data.</text>
</comment>
<evidence type="ECO:0000313" key="6">
    <source>
        <dbReference type="Proteomes" id="UP000777482"/>
    </source>
</evidence>
<organism evidence="5 6">
    <name type="scientific">Rhodotorula mucilaginosa</name>
    <name type="common">Yeast</name>
    <name type="synonym">Rhodotorula rubra</name>
    <dbReference type="NCBI Taxonomy" id="5537"/>
    <lineage>
        <taxon>Eukaryota</taxon>
        <taxon>Fungi</taxon>
        <taxon>Dikarya</taxon>
        <taxon>Basidiomycota</taxon>
        <taxon>Pucciniomycotina</taxon>
        <taxon>Microbotryomycetes</taxon>
        <taxon>Sporidiobolales</taxon>
        <taxon>Sporidiobolaceae</taxon>
        <taxon>Rhodotorula</taxon>
    </lineage>
</organism>
<keyword evidence="2" id="KW-0472">Membrane</keyword>
<dbReference type="InterPro" id="IPR009771">
    <property type="entry name" value="RIC1_C"/>
</dbReference>
<dbReference type="GO" id="GO:0042147">
    <property type="term" value="P:retrograde transport, endosome to Golgi"/>
    <property type="evidence" value="ECO:0007669"/>
    <property type="project" value="TreeGrafter"/>
</dbReference>
<dbReference type="AlphaFoldDB" id="A0A9P7B7K0"/>
<feature type="region of interest" description="Disordered" evidence="3">
    <location>
        <begin position="293"/>
        <end position="329"/>
    </location>
</feature>
<gene>
    <name evidence="5" type="ORF">C6P46_001508</name>
</gene>
<dbReference type="PANTHER" id="PTHR22746:SF10">
    <property type="entry name" value="GUANINE NUCLEOTIDE EXCHANGE FACTOR SUBUNIT RIC1"/>
    <property type="match status" value="1"/>
</dbReference>
<dbReference type="Pfam" id="PF25440">
    <property type="entry name" value="Beta-prop_RIC1_2nd"/>
    <property type="match status" value="1"/>
</dbReference>
<dbReference type="Proteomes" id="UP000777482">
    <property type="component" value="Unassembled WGS sequence"/>
</dbReference>
<dbReference type="GO" id="GO:0000139">
    <property type="term" value="C:Golgi membrane"/>
    <property type="evidence" value="ECO:0007669"/>
    <property type="project" value="TreeGrafter"/>
</dbReference>
<comment type="subcellular location">
    <subcellularLocation>
        <location evidence="1">Membrane</location>
    </subcellularLocation>
</comment>
<dbReference type="OrthoDB" id="67540at2759"/>
<dbReference type="EMBL" id="PUHQ01000014">
    <property type="protein sequence ID" value="KAG0664463.1"/>
    <property type="molecule type" value="Genomic_DNA"/>
</dbReference>
<evidence type="ECO:0000256" key="2">
    <source>
        <dbReference type="ARBA" id="ARBA00023136"/>
    </source>
</evidence>
<evidence type="ECO:0000259" key="4">
    <source>
        <dbReference type="Pfam" id="PF07064"/>
    </source>
</evidence>
<feature type="region of interest" description="Disordered" evidence="3">
    <location>
        <begin position="229"/>
        <end position="262"/>
    </location>
</feature>
<dbReference type="PANTHER" id="PTHR22746">
    <property type="entry name" value="RAB6A-GEF COMPLEX PARTNER PROTEIN 1"/>
    <property type="match status" value="1"/>
</dbReference>
<dbReference type="GO" id="GO:0034066">
    <property type="term" value="C:Ric1-Rgp1 guanyl-nucleotide exchange factor complex"/>
    <property type="evidence" value="ECO:0007669"/>
    <property type="project" value="InterPro"/>
</dbReference>
<evidence type="ECO:0000313" key="5">
    <source>
        <dbReference type="EMBL" id="KAG0664463.1"/>
    </source>
</evidence>
<dbReference type="Pfam" id="PF07064">
    <property type="entry name" value="RIC1"/>
    <property type="match status" value="1"/>
</dbReference>
<evidence type="ECO:0000256" key="1">
    <source>
        <dbReference type="ARBA" id="ARBA00004370"/>
    </source>
</evidence>
<sequence length="1224" mass="133929">MYFPSPLPTTRLSVSTSAVPVGPSPTLKTTVYKTPGRPAKGKFKDSLGGVLEEEGEEILSIARGPDASTDSTGQAPRQTLWAALGREELSVWSIRPKVVLAKIRRTPLSLRTHGSNAAVHFHGFNRLVVTTSNGTSLLYAIQPAPATRGKGATAEVYVLPGGEKAGEAWPKGPGEGNELEGIVLKPEGERSMAIGEGIGSICLTEHDLLLAVQDPPSLRVIPFPAPAPTPNASSSRLAFSRPTPPAVPRRGSGWDSVPSGVTGETASETIVMGDWDWLIGRDRTDVTVTHMIPLDEGQPSEDPTMAAQPSLSRQTSRTSLSSPYGHSPVPKRKATTFVLTTSDGRAYLARWSPPAEDVLGGGSQDNLGQHSAAASAASLWSPTGNAPSQANYSMADQSRWTWTGVCFHPSVPAQEVVEEYEQLQEQALDRGKGASALGVNSAMDLVAIGCEDGTISVYSLPAPATLQQASTSKTPADALVCPVLSHECALRESLNTTASALVTGRVECLAWTSDGYALACGWAQGWSIWSVYGRLGSWSVAGGLDTGFGVEGERSDSFEDGFMLGVRKLFWSPGNHELFVLCPPPIHPKRKPHDEQLFVVPFAKSAVTAAHTPDNTKNGFLQLDDRVLVYRGADQPDMSVINPESDVWQHIKIPNAYLAAQYPIRYAAISSDARLIAVAGQRGFTHYNALSGRWKLFELEKEEQSLRVVGGMVWWANSLIVGCEENGYYSLRVFLRDRPLSLDEAVEVVALDSEPLVLSVFDGSLLVYTADNTFHHFLIRHLRGTTPRLRGCGSIGFEGVVADARKVRGLSWLVPRSQRRFGDPADDLNVATIIFLISGRLVLLRPRRAASEEVKYDLQILANRVEFYWTHLTGIGSLENSLWAWDGRRVRIWLDALTIEKVRVDARRDAYETVKESVEIPLDFYPLAVLMDKGIVVGVDQEISLRRNLDFAIFRIVTTTHLFLHHILRFHLDRSQLREAVLFASHYSHLIYFSHALEVLLHEVLEDEVEVANRHGVLPRVVEFLDHFEESLQVVVNCARKTEVTRWEFLFDVVGKPRDLFEKCVAAGFLKVAASYLLVLHNLEPLEQSSKDTVRLLQAAMAAEDWTLCRELLRFLYSLDRSGQILKTALSESRALPDSLLSLVSAQSSTTEQFRLALTSPERTRASLEARGLASPPLMSLPLRRSFDEYGHERHAPATGRLGGGLALAGVGDGVEGGGRDRRG</sequence>
<evidence type="ECO:0000256" key="3">
    <source>
        <dbReference type="SAM" id="MobiDB-lite"/>
    </source>
</evidence>
<dbReference type="InterPro" id="IPR015943">
    <property type="entry name" value="WD40/YVTN_repeat-like_dom_sf"/>
</dbReference>
<feature type="compositionally biased region" description="Low complexity" evidence="3">
    <location>
        <begin position="308"/>
        <end position="323"/>
    </location>
</feature>
<dbReference type="Gene3D" id="2.130.10.10">
    <property type="entry name" value="YVTN repeat-like/Quinoprotein amine dehydrogenase"/>
    <property type="match status" value="1"/>
</dbReference>
<protein>
    <recommendedName>
        <fullName evidence="4">RIC1 C-terminal alpha solenoid region domain-containing protein</fullName>
    </recommendedName>
</protein>
<dbReference type="GO" id="GO:0006886">
    <property type="term" value="P:intracellular protein transport"/>
    <property type="evidence" value="ECO:0007669"/>
    <property type="project" value="InterPro"/>
</dbReference>
<feature type="domain" description="RIC1 C-terminal alpha solenoid region" evidence="4">
    <location>
        <begin position="965"/>
        <end position="1133"/>
    </location>
</feature>
<proteinExistence type="predicted"/>